<proteinExistence type="predicted"/>
<sequence length="228" mass="25281">MVLSITVKRPFVLYTAVLAFVLLLAYNTQPILRRASLFNQPHQSEGEVMSSWSSKYSGWHTRAGSYLSPESFTPTREGLAFAALYHAPANPDGFSVAFFHPNVAVDARGEILVVNQEDFEGLETLARASLELPPTEFPMNTWRISQRRTDQPIHRLHVPRSADEIVETGVQGFEKGKKALKEPVAGITELPEVLHEIIGLVVEGREGYERGKANEEVISKVKGVLDGV</sequence>
<dbReference type="EMBL" id="JASBNA010000003">
    <property type="protein sequence ID" value="KAK7693634.1"/>
    <property type="molecule type" value="Genomic_DNA"/>
</dbReference>
<comment type="caution">
    <text evidence="1">The sequence shown here is derived from an EMBL/GenBank/DDBJ whole genome shotgun (WGS) entry which is preliminary data.</text>
</comment>
<accession>A0AAW0GRG7</accession>
<gene>
    <name evidence="1" type="ORF">QCA50_003203</name>
</gene>
<dbReference type="Proteomes" id="UP001385951">
    <property type="component" value="Unassembled WGS sequence"/>
</dbReference>
<reference evidence="1 2" key="1">
    <citation type="submission" date="2022-09" db="EMBL/GenBank/DDBJ databases">
        <authorList>
            <person name="Palmer J.M."/>
        </authorList>
    </citation>
    <scope>NUCLEOTIDE SEQUENCE [LARGE SCALE GENOMIC DNA]</scope>
    <source>
        <strain evidence="1 2">DSM 7382</strain>
    </source>
</reference>
<protein>
    <submittedName>
        <fullName evidence="1">Uncharacterized protein</fullName>
    </submittedName>
</protein>
<evidence type="ECO:0000313" key="2">
    <source>
        <dbReference type="Proteomes" id="UP001385951"/>
    </source>
</evidence>
<organism evidence="1 2">
    <name type="scientific">Cerrena zonata</name>
    <dbReference type="NCBI Taxonomy" id="2478898"/>
    <lineage>
        <taxon>Eukaryota</taxon>
        <taxon>Fungi</taxon>
        <taxon>Dikarya</taxon>
        <taxon>Basidiomycota</taxon>
        <taxon>Agaricomycotina</taxon>
        <taxon>Agaricomycetes</taxon>
        <taxon>Polyporales</taxon>
        <taxon>Cerrenaceae</taxon>
        <taxon>Cerrena</taxon>
    </lineage>
</organism>
<dbReference type="AlphaFoldDB" id="A0AAW0GRG7"/>
<keyword evidence="2" id="KW-1185">Reference proteome</keyword>
<name>A0AAW0GRG7_9APHY</name>
<evidence type="ECO:0000313" key="1">
    <source>
        <dbReference type="EMBL" id="KAK7693634.1"/>
    </source>
</evidence>